<sequence length="186" mass="19760">MPAQAASQAKFDAAYVMTTDAAGGSGTGGRGKAKMRVVPEQRSLSMRWQHASEVAKREPKAASALPLWSAKARPDTHGLTVCSRMESSASTLKGHVVEREGLQLRDDCAVTSLTQMGKQDLRGSTGMEGVLAAYKATNSREGHQVSSNASYAQGKKPAIQQCQQSKQGALKEALMAQAAGELKERQ</sequence>
<accession>A0AAV7S536</accession>
<comment type="caution">
    <text evidence="1">The sequence shown here is derived from an EMBL/GenBank/DDBJ whole genome shotgun (WGS) entry which is preliminary data.</text>
</comment>
<proteinExistence type="predicted"/>
<name>A0AAV7S536_PLEWA</name>
<dbReference type="EMBL" id="JANPWB010000008">
    <property type="protein sequence ID" value="KAJ1160094.1"/>
    <property type="molecule type" value="Genomic_DNA"/>
</dbReference>
<evidence type="ECO:0000313" key="1">
    <source>
        <dbReference type="EMBL" id="KAJ1160094.1"/>
    </source>
</evidence>
<evidence type="ECO:0000313" key="2">
    <source>
        <dbReference type="Proteomes" id="UP001066276"/>
    </source>
</evidence>
<protein>
    <submittedName>
        <fullName evidence="1">Uncharacterized protein</fullName>
    </submittedName>
</protein>
<organism evidence="1 2">
    <name type="scientific">Pleurodeles waltl</name>
    <name type="common">Iberian ribbed newt</name>
    <dbReference type="NCBI Taxonomy" id="8319"/>
    <lineage>
        <taxon>Eukaryota</taxon>
        <taxon>Metazoa</taxon>
        <taxon>Chordata</taxon>
        <taxon>Craniata</taxon>
        <taxon>Vertebrata</taxon>
        <taxon>Euteleostomi</taxon>
        <taxon>Amphibia</taxon>
        <taxon>Batrachia</taxon>
        <taxon>Caudata</taxon>
        <taxon>Salamandroidea</taxon>
        <taxon>Salamandridae</taxon>
        <taxon>Pleurodelinae</taxon>
        <taxon>Pleurodeles</taxon>
    </lineage>
</organism>
<reference evidence="1" key="1">
    <citation type="journal article" date="2022" name="bioRxiv">
        <title>Sequencing and chromosome-scale assembly of the giantPleurodeles waltlgenome.</title>
        <authorList>
            <person name="Brown T."/>
            <person name="Elewa A."/>
            <person name="Iarovenko S."/>
            <person name="Subramanian E."/>
            <person name="Araus A.J."/>
            <person name="Petzold A."/>
            <person name="Susuki M."/>
            <person name="Suzuki K.-i.T."/>
            <person name="Hayashi T."/>
            <person name="Toyoda A."/>
            <person name="Oliveira C."/>
            <person name="Osipova E."/>
            <person name="Leigh N.D."/>
            <person name="Simon A."/>
            <person name="Yun M.H."/>
        </authorList>
    </citation>
    <scope>NUCLEOTIDE SEQUENCE</scope>
    <source>
        <strain evidence="1">20211129_DDA</strain>
        <tissue evidence="1">Liver</tissue>
    </source>
</reference>
<dbReference type="AlphaFoldDB" id="A0AAV7S536"/>
<keyword evidence="2" id="KW-1185">Reference proteome</keyword>
<dbReference type="Proteomes" id="UP001066276">
    <property type="component" value="Chromosome 4_2"/>
</dbReference>
<gene>
    <name evidence="1" type="ORF">NDU88_000596</name>
</gene>